<dbReference type="InterPro" id="IPR050831">
    <property type="entry name" value="CEA_cell_adhesion"/>
</dbReference>
<dbReference type="InterPro" id="IPR036179">
    <property type="entry name" value="Ig-like_dom_sf"/>
</dbReference>
<keyword evidence="3" id="KW-1133">Transmembrane helix</keyword>
<proteinExistence type="predicted"/>
<dbReference type="SUPFAM" id="SSF48726">
    <property type="entry name" value="Immunoglobulin"/>
    <property type="match status" value="2"/>
</dbReference>
<comment type="caution">
    <text evidence="5">The sequence shown here is derived from an EMBL/GenBank/DDBJ whole genome shotgun (WGS) entry which is preliminary data.</text>
</comment>
<evidence type="ECO:0000256" key="1">
    <source>
        <dbReference type="ARBA" id="ARBA00022729"/>
    </source>
</evidence>
<dbReference type="SMART" id="SM00409">
    <property type="entry name" value="IG"/>
    <property type="match status" value="2"/>
</dbReference>
<keyword evidence="1" id="KW-0732">Signal</keyword>
<dbReference type="Gene3D" id="2.60.40.10">
    <property type="entry name" value="Immunoglobulins"/>
    <property type="match status" value="2"/>
</dbReference>
<feature type="transmembrane region" description="Helical" evidence="3">
    <location>
        <begin position="199"/>
        <end position="221"/>
    </location>
</feature>
<evidence type="ECO:0000256" key="3">
    <source>
        <dbReference type="SAM" id="Phobius"/>
    </source>
</evidence>
<gene>
    <name evidence="5" type="ORF">GDO81_030050</name>
</gene>
<feature type="domain" description="Ig-like" evidence="4">
    <location>
        <begin position="90"/>
        <end position="181"/>
    </location>
</feature>
<dbReference type="InterPro" id="IPR003599">
    <property type="entry name" value="Ig_sub"/>
</dbReference>
<keyword evidence="3" id="KW-0812">Transmembrane</keyword>
<keyword evidence="2" id="KW-0325">Glycoprotein</keyword>
<dbReference type="InterPro" id="IPR003598">
    <property type="entry name" value="Ig_sub2"/>
</dbReference>
<dbReference type="PANTHER" id="PTHR44427">
    <property type="entry name" value="CARCINOEMBRYONIC ANTIGEN-RELATED CELL ADHESION MOLECULE 19"/>
    <property type="match status" value="1"/>
</dbReference>
<dbReference type="InterPro" id="IPR013783">
    <property type="entry name" value="Ig-like_fold"/>
</dbReference>
<dbReference type="EMBL" id="WNYA01008922">
    <property type="protein sequence ID" value="KAG8540925.1"/>
    <property type="molecule type" value="Genomic_DNA"/>
</dbReference>
<dbReference type="InterPro" id="IPR007110">
    <property type="entry name" value="Ig-like_dom"/>
</dbReference>
<dbReference type="PROSITE" id="PS50835">
    <property type="entry name" value="IG_LIKE"/>
    <property type="match status" value="2"/>
</dbReference>
<keyword evidence="3" id="KW-0472">Membrane</keyword>
<dbReference type="CDD" id="cd00096">
    <property type="entry name" value="Ig"/>
    <property type="match status" value="2"/>
</dbReference>
<name>A0AAV6YYJ2_ENGPU</name>
<accession>A0AAV6YYJ2</accession>
<evidence type="ECO:0000256" key="2">
    <source>
        <dbReference type="ARBA" id="ARBA00023180"/>
    </source>
</evidence>
<protein>
    <recommendedName>
        <fullName evidence="4">Ig-like domain-containing protein</fullName>
    </recommendedName>
</protein>
<organism evidence="5 6">
    <name type="scientific">Engystomops pustulosus</name>
    <name type="common">Tungara frog</name>
    <name type="synonym">Physalaemus pustulosus</name>
    <dbReference type="NCBI Taxonomy" id="76066"/>
    <lineage>
        <taxon>Eukaryota</taxon>
        <taxon>Metazoa</taxon>
        <taxon>Chordata</taxon>
        <taxon>Craniata</taxon>
        <taxon>Vertebrata</taxon>
        <taxon>Euteleostomi</taxon>
        <taxon>Amphibia</taxon>
        <taxon>Batrachia</taxon>
        <taxon>Anura</taxon>
        <taxon>Neobatrachia</taxon>
        <taxon>Hyloidea</taxon>
        <taxon>Leptodactylidae</taxon>
        <taxon>Leiuperinae</taxon>
        <taxon>Engystomops</taxon>
    </lineage>
</organism>
<feature type="domain" description="Ig-like" evidence="4">
    <location>
        <begin position="1"/>
        <end position="86"/>
    </location>
</feature>
<dbReference type="Proteomes" id="UP000824782">
    <property type="component" value="Unassembled WGS sequence"/>
</dbReference>
<sequence length="256" mass="28697">MLAGSNITLTCSVHEGTPISYTWLHNDKEIAKNCESSNHQEEVFHRMLFQGRVLFIEALRQQHSGVYRCNVSNHFSSSMSDELKITVIEPVGDAFLKADIKGIDLMPEDSITFTCSSPQGNGSKFFWIHKEQNLKQNTSTHEFMEGGKVLHIKSAQPDHEGSYQCGVEKDTPSGATFVTKSGVRILKISSKGDSYLQPFVIVLVVALILLISIFIVFVYMYQNKIHIPYHLQGKPKSVPMETIGDEVVAVDNEENF</sequence>
<dbReference type="SMART" id="SM00408">
    <property type="entry name" value="IGc2"/>
    <property type="match status" value="2"/>
</dbReference>
<dbReference type="AlphaFoldDB" id="A0AAV6YYJ2"/>
<evidence type="ECO:0000259" key="4">
    <source>
        <dbReference type="PROSITE" id="PS50835"/>
    </source>
</evidence>
<keyword evidence="6" id="KW-1185">Reference proteome</keyword>
<evidence type="ECO:0000313" key="6">
    <source>
        <dbReference type="Proteomes" id="UP000824782"/>
    </source>
</evidence>
<reference evidence="5" key="1">
    <citation type="thesis" date="2020" institute="ProQuest LLC" country="789 East Eisenhower Parkway, Ann Arbor, MI, USA">
        <title>Comparative Genomics and Chromosome Evolution.</title>
        <authorList>
            <person name="Mudd A.B."/>
        </authorList>
    </citation>
    <scope>NUCLEOTIDE SEQUENCE</scope>
    <source>
        <strain evidence="5">237g6f4</strain>
        <tissue evidence="5">Blood</tissue>
    </source>
</reference>
<evidence type="ECO:0000313" key="5">
    <source>
        <dbReference type="EMBL" id="KAG8540925.1"/>
    </source>
</evidence>
<dbReference type="PANTHER" id="PTHR44427:SF21">
    <property type="entry name" value="CEA CELL ADHESION MOLECULE 19"/>
    <property type="match status" value="1"/>
</dbReference>
<dbReference type="Pfam" id="PF13927">
    <property type="entry name" value="Ig_3"/>
    <property type="match status" value="2"/>
</dbReference>